<dbReference type="SMART" id="SM00343">
    <property type="entry name" value="ZnF_C2HC"/>
    <property type="match status" value="1"/>
</dbReference>
<proteinExistence type="predicted"/>
<feature type="domain" description="CCHC-type" evidence="3">
    <location>
        <begin position="359"/>
        <end position="373"/>
    </location>
</feature>
<dbReference type="PANTHER" id="PTHR31286">
    <property type="entry name" value="GLYCINE-RICH CELL WALL STRUCTURAL PROTEIN 1.8-LIKE"/>
    <property type="match status" value="1"/>
</dbReference>
<accession>A0ABD3I8I0</accession>
<evidence type="ECO:0000256" key="2">
    <source>
        <dbReference type="SAM" id="MobiDB-lite"/>
    </source>
</evidence>
<dbReference type="AlphaFoldDB" id="A0ABD3I8I0"/>
<dbReference type="InterPro" id="IPR036875">
    <property type="entry name" value="Znf_CCHC_sf"/>
</dbReference>
<dbReference type="SUPFAM" id="SSF57756">
    <property type="entry name" value="Retrovirus zinc finger-like domains"/>
    <property type="match status" value="1"/>
</dbReference>
<evidence type="ECO:0000313" key="5">
    <source>
        <dbReference type="Proteomes" id="UP001633002"/>
    </source>
</evidence>
<gene>
    <name evidence="4" type="ORF">R1sor_011940</name>
</gene>
<comment type="caution">
    <text evidence="4">The sequence shown here is derived from an EMBL/GenBank/DDBJ whole genome shotgun (WGS) entry which is preliminary data.</text>
</comment>
<evidence type="ECO:0000256" key="1">
    <source>
        <dbReference type="PROSITE-ProRule" id="PRU00047"/>
    </source>
</evidence>
<dbReference type="Gene3D" id="3.60.10.10">
    <property type="entry name" value="Endonuclease/exonuclease/phosphatase"/>
    <property type="match status" value="1"/>
</dbReference>
<dbReference type="PANTHER" id="PTHR31286:SF180">
    <property type="entry name" value="OS10G0362600 PROTEIN"/>
    <property type="match status" value="1"/>
</dbReference>
<dbReference type="InterPro" id="IPR001878">
    <property type="entry name" value="Znf_CCHC"/>
</dbReference>
<dbReference type="EMBL" id="JBJQOH010000002">
    <property type="protein sequence ID" value="KAL3697864.1"/>
    <property type="molecule type" value="Genomic_DNA"/>
</dbReference>
<name>A0ABD3I8I0_9MARC</name>
<dbReference type="Gene3D" id="4.10.60.10">
    <property type="entry name" value="Zinc finger, CCHC-type"/>
    <property type="match status" value="1"/>
</dbReference>
<dbReference type="SUPFAM" id="SSF56219">
    <property type="entry name" value="DNase I-like"/>
    <property type="match status" value="1"/>
</dbReference>
<feature type="compositionally biased region" description="Acidic residues" evidence="2">
    <location>
        <begin position="441"/>
        <end position="455"/>
    </location>
</feature>
<keyword evidence="1" id="KW-0862">Zinc</keyword>
<feature type="region of interest" description="Disordered" evidence="2">
    <location>
        <begin position="383"/>
        <end position="455"/>
    </location>
</feature>
<dbReference type="GO" id="GO:0008270">
    <property type="term" value="F:zinc ion binding"/>
    <property type="evidence" value="ECO:0007669"/>
    <property type="project" value="UniProtKB-KW"/>
</dbReference>
<protein>
    <recommendedName>
        <fullName evidence="3">CCHC-type domain-containing protein</fullName>
    </recommendedName>
</protein>
<keyword evidence="1" id="KW-0479">Metal-binding</keyword>
<sequence length="873" mass="97040">MANSGQPIGATSGNAANLATGGAASNMTTGLNGSPGGHGTSTNGVLFSNPIFQHNGQAKPEVQPARETTTYDSEFPVLCKVVEIVVPETLELEKETLSKPRPASWKTVAEKSILERHPMWANSQNILQTANPYVKGLNPGAGLNVSDQELEEVVRDINSSVNIEEYKIGDTIQVGREFFTSRLRHLQSCAFVLVALDSTPSKDKVIEWAKAELWQARGIQVEQIRVLSRGCFLIVTGAEEQQQKALIEGPYKINGRMVFTFPWDPKFSPRELRSKLVPVWVDLPKVHPMLEAYGSFMLSTIGKVLYKTCEAGRDSYMHIRGCVLTDISRKLKDHVKVQIEGIQEPMVQPIWYTSLPNICFACHQRGHIAKDCPAYKVDEPVQVETGGEGKDGSTKAPGDEVTSGLNEEASADPIGFTTVNPRKRGGSRAGIPTSTTATDSEGGEQDEDMSETDEADEATVKGGPAELKALEDNLHFNLSRMWEGGSFVVDYSLTGRGGAAVLIHPSWKVRSSGIKGDGTAAWAEVETIAGLVKIISVYAPNNERDRKTFWAWLSQKLDGENWVVAGDMNSVELPDDSDGPTAVMHGGELRLWKILSTLCSKEVFQKVKEVWENHPDSVQDPLARWTLGWARVKTFLRNEKTLAKGRADHTKDVRTELTALRMRMQVDNTERVRIRVLELENQLRKRELEDAKCWRLRSRIRWMEAGEAPSHYYFAQLKAKYARETINSLRSEQGNETSSEAEIKTEVTVYFQKQFECPDASPPDLEERRNTLELVDRKVTEEQNRVLTTPPSPTEIDHLVEDLPRDKAPGLDGVTNNMIQDCWVFIRGDCLALLEAFWADGNLLEQHRQGVIKLLPKNCSQTGRAKSLSCATS</sequence>
<organism evidence="4 5">
    <name type="scientific">Riccia sorocarpa</name>
    <dbReference type="NCBI Taxonomy" id="122646"/>
    <lineage>
        <taxon>Eukaryota</taxon>
        <taxon>Viridiplantae</taxon>
        <taxon>Streptophyta</taxon>
        <taxon>Embryophyta</taxon>
        <taxon>Marchantiophyta</taxon>
        <taxon>Marchantiopsida</taxon>
        <taxon>Marchantiidae</taxon>
        <taxon>Marchantiales</taxon>
        <taxon>Ricciaceae</taxon>
        <taxon>Riccia</taxon>
    </lineage>
</organism>
<evidence type="ECO:0000313" key="4">
    <source>
        <dbReference type="EMBL" id="KAL3697864.1"/>
    </source>
</evidence>
<evidence type="ECO:0000259" key="3">
    <source>
        <dbReference type="PROSITE" id="PS50158"/>
    </source>
</evidence>
<keyword evidence="1" id="KW-0863">Zinc-finger</keyword>
<reference evidence="4 5" key="1">
    <citation type="submission" date="2024-09" db="EMBL/GenBank/DDBJ databases">
        <title>Chromosome-scale assembly of Riccia sorocarpa.</title>
        <authorList>
            <person name="Paukszto L."/>
        </authorList>
    </citation>
    <scope>NUCLEOTIDE SEQUENCE [LARGE SCALE GENOMIC DNA]</scope>
    <source>
        <strain evidence="4">LP-2024</strain>
        <tissue evidence="4">Aerial parts of the thallus</tissue>
    </source>
</reference>
<dbReference type="InterPro" id="IPR036691">
    <property type="entry name" value="Endo/exonu/phosph_ase_sf"/>
</dbReference>
<dbReference type="InterPro" id="IPR040256">
    <property type="entry name" value="At4g02000-like"/>
</dbReference>
<dbReference type="Proteomes" id="UP001633002">
    <property type="component" value="Unassembled WGS sequence"/>
</dbReference>
<keyword evidence="5" id="KW-1185">Reference proteome</keyword>
<dbReference type="PROSITE" id="PS50158">
    <property type="entry name" value="ZF_CCHC"/>
    <property type="match status" value="1"/>
</dbReference>